<dbReference type="InterPro" id="IPR022441">
    <property type="entry name" value="Para_beta_helix_rpt-2"/>
</dbReference>
<dbReference type="OrthoDB" id="9795486at2"/>
<accession>F4L3N7</accession>
<dbReference type="Pfam" id="PF13229">
    <property type="entry name" value="Beta_helix"/>
    <property type="match status" value="1"/>
</dbReference>
<dbReference type="EMBL" id="CP002691">
    <property type="protein sequence ID" value="AEE53987.1"/>
    <property type="molecule type" value="Genomic_DNA"/>
</dbReference>
<keyword evidence="5" id="KW-1185">Reference proteome</keyword>
<dbReference type="STRING" id="760192.Halhy_6165"/>
<name>F4L3N7_HALH1</name>
<dbReference type="PANTHER" id="PTHR36453">
    <property type="entry name" value="SECRETED PROTEIN-RELATED"/>
    <property type="match status" value="1"/>
</dbReference>
<evidence type="ECO:0008006" key="6">
    <source>
        <dbReference type="Google" id="ProtNLM"/>
    </source>
</evidence>
<dbReference type="InterPro" id="IPR012334">
    <property type="entry name" value="Pectin_lyas_fold"/>
</dbReference>
<dbReference type="InterPro" id="IPR006626">
    <property type="entry name" value="PbH1"/>
</dbReference>
<keyword evidence="1" id="KW-0732">Signal</keyword>
<dbReference type="InterPro" id="IPR011050">
    <property type="entry name" value="Pectin_lyase_fold/virulence"/>
</dbReference>
<dbReference type="PANTHER" id="PTHR36453:SF1">
    <property type="entry name" value="RIGHT HANDED BETA HELIX DOMAIN-CONTAINING PROTEIN"/>
    <property type="match status" value="1"/>
</dbReference>
<dbReference type="SMART" id="SM00710">
    <property type="entry name" value="PbH1"/>
    <property type="match status" value="8"/>
</dbReference>
<evidence type="ECO:0000259" key="3">
    <source>
        <dbReference type="Pfam" id="PF13229"/>
    </source>
</evidence>
<evidence type="ECO:0000313" key="4">
    <source>
        <dbReference type="EMBL" id="AEE53987.1"/>
    </source>
</evidence>
<dbReference type="AlphaFoldDB" id="F4L3N7"/>
<dbReference type="SUPFAM" id="SSF51126">
    <property type="entry name" value="Pectin lyase-like"/>
    <property type="match status" value="1"/>
</dbReference>
<dbReference type="Gene3D" id="2.160.20.10">
    <property type="entry name" value="Single-stranded right-handed beta-helix, Pectin lyase-like"/>
    <property type="match status" value="1"/>
</dbReference>
<protein>
    <recommendedName>
        <fullName evidence="6">Right handed beta helix domain-containing protein</fullName>
    </recommendedName>
</protein>
<dbReference type="InterPro" id="IPR039448">
    <property type="entry name" value="Beta_helix"/>
</dbReference>
<dbReference type="NCBIfam" id="TIGR03804">
    <property type="entry name" value="para_beta_helix"/>
    <property type="match status" value="1"/>
</dbReference>
<dbReference type="InterPro" id="IPR026444">
    <property type="entry name" value="Secre_tail"/>
</dbReference>
<feature type="domain" description="DUF1565" evidence="2">
    <location>
        <begin position="26"/>
        <end position="64"/>
    </location>
</feature>
<gene>
    <name evidence="4" type="ordered locus">Halhy_6165</name>
</gene>
<feature type="signal peptide" evidence="1">
    <location>
        <begin position="1"/>
        <end position="18"/>
    </location>
</feature>
<evidence type="ECO:0000313" key="5">
    <source>
        <dbReference type="Proteomes" id="UP000008461"/>
    </source>
</evidence>
<dbReference type="eggNOG" id="COG3420">
    <property type="taxonomic scope" value="Bacteria"/>
</dbReference>
<reference key="2">
    <citation type="submission" date="2011-04" db="EMBL/GenBank/DDBJ databases">
        <title>Complete sequence of chromosome of Haliscomenobacter hydrossis DSM 1100.</title>
        <authorList>
            <consortium name="US DOE Joint Genome Institute (JGI-PGF)"/>
            <person name="Lucas S."/>
            <person name="Han J."/>
            <person name="Lapidus A."/>
            <person name="Bruce D."/>
            <person name="Goodwin L."/>
            <person name="Pitluck S."/>
            <person name="Peters L."/>
            <person name="Kyrpides N."/>
            <person name="Mavromatis K."/>
            <person name="Ivanova N."/>
            <person name="Ovchinnikova G."/>
            <person name="Pagani I."/>
            <person name="Daligault H."/>
            <person name="Detter J.C."/>
            <person name="Han C."/>
            <person name="Land M."/>
            <person name="Hauser L."/>
            <person name="Markowitz V."/>
            <person name="Cheng J.-F."/>
            <person name="Hugenholtz P."/>
            <person name="Woyke T."/>
            <person name="Wu D."/>
            <person name="Verbarg S."/>
            <person name="Frueling A."/>
            <person name="Brambilla E."/>
            <person name="Klenk H.-P."/>
            <person name="Eisen J.A."/>
        </authorList>
    </citation>
    <scope>NUCLEOTIDE SEQUENCE</scope>
    <source>
        <strain>DSM 1100</strain>
    </source>
</reference>
<dbReference type="NCBIfam" id="TIGR04183">
    <property type="entry name" value="Por_Secre_tail"/>
    <property type="match status" value="1"/>
</dbReference>
<dbReference type="Proteomes" id="UP000008461">
    <property type="component" value="Chromosome"/>
</dbReference>
<feature type="domain" description="Right handed beta helix" evidence="3">
    <location>
        <begin position="195"/>
        <end position="299"/>
    </location>
</feature>
<dbReference type="KEGG" id="hhy:Halhy_6165"/>
<dbReference type="InterPro" id="IPR011459">
    <property type="entry name" value="DUF1565"/>
</dbReference>
<proteinExistence type="predicted"/>
<evidence type="ECO:0000256" key="1">
    <source>
        <dbReference type="SAM" id="SignalP"/>
    </source>
</evidence>
<organism evidence="4 5">
    <name type="scientific">Haliscomenobacter hydrossis (strain ATCC 27775 / DSM 1100 / LMG 10767 / O)</name>
    <dbReference type="NCBI Taxonomy" id="760192"/>
    <lineage>
        <taxon>Bacteria</taxon>
        <taxon>Pseudomonadati</taxon>
        <taxon>Bacteroidota</taxon>
        <taxon>Saprospiria</taxon>
        <taxon>Saprospirales</taxon>
        <taxon>Haliscomenobacteraceae</taxon>
        <taxon>Haliscomenobacter</taxon>
    </lineage>
</organism>
<sequence length="543" mass="59096">MKRILIFCLFALPLALHAATFYVATTGNDNNPGTLAAPFRTLSKAIAAASPGSTIELRGGKYTSNEIRINKNNLTIRSYANEWAIITAVTNVEDISSCLWYNDPETDGGILERLEIIGGYYYGLKFESNWDWDNSVPFAKRRGTSNITVRNCIIHDTGRDAIKLTPACRGIKILNCEIYNTGKGPGAVIDLNAEGIDNVNAPDMLVKGCNIHDVATTGIYAKGGARNCRIEGNTIKNCGEGGIYLGFYTDAEWFDTQFNPEYYENIDGVVINNLIMNTKQAGLGLWGAKNAQIYHNTVVNGAQNEMASLFFNVGDVWLSNTRSAHPGNINAKIQNNIFVQASTQNQPMCRIREGAGSKTNVIDNNVYFRSGGKLVFINDAITWEDLSLAQWKTQNGTDQKSLETDPKLDARAHLIVGSPCIGKAIPIAMITHDVDAGLRDNSPDIGADEFGVASSLKPSPGKSGLQLQIKQNPLQGDLLYFVVNAEQKLNATLSILSLNGQLLKSNTASLQTGEQPQQWSVADLPAGAYFLNVSGQTARFVKL</sequence>
<dbReference type="Pfam" id="PF07602">
    <property type="entry name" value="DUF1565"/>
    <property type="match status" value="1"/>
</dbReference>
<dbReference type="HOGENOM" id="CLU_026896_0_0_10"/>
<dbReference type="RefSeq" id="WP_013768509.1">
    <property type="nucleotide sequence ID" value="NC_015510.1"/>
</dbReference>
<evidence type="ECO:0000259" key="2">
    <source>
        <dbReference type="Pfam" id="PF07602"/>
    </source>
</evidence>
<feature type="chain" id="PRO_5003310664" description="Right handed beta helix domain-containing protein" evidence="1">
    <location>
        <begin position="19"/>
        <end position="543"/>
    </location>
</feature>
<reference evidence="4 5" key="1">
    <citation type="journal article" date="2011" name="Stand. Genomic Sci.">
        <title>Complete genome sequence of Haliscomenobacter hydrossis type strain (O).</title>
        <authorList>
            <consortium name="US DOE Joint Genome Institute (JGI-PGF)"/>
            <person name="Daligault H."/>
            <person name="Lapidus A."/>
            <person name="Zeytun A."/>
            <person name="Nolan M."/>
            <person name="Lucas S."/>
            <person name="Del Rio T.G."/>
            <person name="Tice H."/>
            <person name="Cheng J.F."/>
            <person name="Tapia R."/>
            <person name="Han C."/>
            <person name="Goodwin L."/>
            <person name="Pitluck S."/>
            <person name="Liolios K."/>
            <person name="Pagani I."/>
            <person name="Ivanova N."/>
            <person name="Huntemann M."/>
            <person name="Mavromatis K."/>
            <person name="Mikhailova N."/>
            <person name="Pati A."/>
            <person name="Chen A."/>
            <person name="Palaniappan K."/>
            <person name="Land M."/>
            <person name="Hauser L."/>
            <person name="Brambilla E.M."/>
            <person name="Rohde M."/>
            <person name="Verbarg S."/>
            <person name="Goker M."/>
            <person name="Bristow J."/>
            <person name="Eisen J.A."/>
            <person name="Markowitz V."/>
            <person name="Hugenholtz P."/>
            <person name="Kyrpides N.C."/>
            <person name="Klenk H.P."/>
            <person name="Woyke T."/>
        </authorList>
    </citation>
    <scope>NUCLEOTIDE SEQUENCE [LARGE SCALE GENOMIC DNA]</scope>
    <source>
        <strain evidence="5">ATCC 27775 / DSM 1100 / LMG 10767 / O</strain>
    </source>
</reference>